<dbReference type="OrthoDB" id="9411774at2759"/>
<dbReference type="GO" id="GO:0003677">
    <property type="term" value="F:DNA binding"/>
    <property type="evidence" value="ECO:0007669"/>
    <property type="project" value="UniProtKB-KW"/>
</dbReference>
<organism evidence="10 11">
    <name type="scientific">Paramuricea clavata</name>
    <name type="common">Red gorgonian</name>
    <name type="synonym">Violescent sea-whip</name>
    <dbReference type="NCBI Taxonomy" id="317549"/>
    <lineage>
        <taxon>Eukaryota</taxon>
        <taxon>Metazoa</taxon>
        <taxon>Cnidaria</taxon>
        <taxon>Anthozoa</taxon>
        <taxon>Octocorallia</taxon>
        <taxon>Malacalcyonacea</taxon>
        <taxon>Plexauridae</taxon>
        <taxon>Paramuricea</taxon>
    </lineage>
</organism>
<feature type="non-terminal residue" evidence="10">
    <location>
        <position position="316"/>
    </location>
</feature>
<name>A0A7D9J921_PARCT</name>
<dbReference type="GO" id="GO:0008270">
    <property type="term" value="F:zinc ion binding"/>
    <property type="evidence" value="ECO:0007669"/>
    <property type="project" value="UniProtKB-KW"/>
</dbReference>
<dbReference type="InterPro" id="IPR050331">
    <property type="entry name" value="Zinc_finger"/>
</dbReference>
<evidence type="ECO:0000256" key="7">
    <source>
        <dbReference type="ARBA" id="ARBA00023125"/>
    </source>
</evidence>
<keyword evidence="5" id="KW-0862">Zinc</keyword>
<dbReference type="Gene3D" id="3.30.160.60">
    <property type="entry name" value="Classic Zinc Finger"/>
    <property type="match status" value="4"/>
</dbReference>
<evidence type="ECO:0000313" key="11">
    <source>
        <dbReference type="Proteomes" id="UP001152795"/>
    </source>
</evidence>
<evidence type="ECO:0000256" key="9">
    <source>
        <dbReference type="ARBA" id="ARBA00023242"/>
    </source>
</evidence>
<comment type="caution">
    <text evidence="10">The sequence shown here is derived from an EMBL/GenBank/DDBJ whole genome shotgun (WGS) entry which is preliminary data.</text>
</comment>
<evidence type="ECO:0000256" key="6">
    <source>
        <dbReference type="ARBA" id="ARBA00023015"/>
    </source>
</evidence>
<dbReference type="SUPFAM" id="SSF57667">
    <property type="entry name" value="beta-beta-alpha zinc fingers"/>
    <property type="match status" value="3"/>
</dbReference>
<dbReference type="Pfam" id="PF00096">
    <property type="entry name" value="zf-C2H2"/>
    <property type="match status" value="2"/>
</dbReference>
<evidence type="ECO:0000256" key="4">
    <source>
        <dbReference type="ARBA" id="ARBA00022771"/>
    </source>
</evidence>
<evidence type="ECO:0000256" key="8">
    <source>
        <dbReference type="ARBA" id="ARBA00023163"/>
    </source>
</evidence>
<dbReference type="InterPro" id="IPR036236">
    <property type="entry name" value="Znf_C2H2_sf"/>
</dbReference>
<dbReference type="GO" id="GO:0005634">
    <property type="term" value="C:nucleus"/>
    <property type="evidence" value="ECO:0007669"/>
    <property type="project" value="UniProtKB-SubCell"/>
</dbReference>
<keyword evidence="4" id="KW-0863">Zinc-finger</keyword>
<evidence type="ECO:0000256" key="1">
    <source>
        <dbReference type="ARBA" id="ARBA00004123"/>
    </source>
</evidence>
<sequence length="316" mass="35981">MSDHCGDTEEIFSTSNSLDLAREVKLMSDHCEDTEEVFSTSNNFDLAREETFSQSTDLVMHEALHLTTQIISEDSTELFPTSSNFDFTQNQETPNAYECNVCKEQFCQLSDLEMHKTLHLATQIVSDDYVELCSASSDFAQNEGTLNAYECDICKEKFCHLNDLEMHKALHLTTPITSNNCAESFLTSSNQDFAQEGTHNSYECDACKMTFSQSEHLENHKRTHTVDKPYGSDVCNERCSQSADLGTHETSHLTTESQPDLCEDMFSTESSLDSTREETVFKPFECDDCKMKFSQLENLEKHKRTHIVDKPYECDV</sequence>
<proteinExistence type="predicted"/>
<keyword evidence="3" id="KW-0677">Repeat</keyword>
<dbReference type="InterPro" id="IPR013087">
    <property type="entry name" value="Znf_C2H2_type"/>
</dbReference>
<dbReference type="PANTHER" id="PTHR16515">
    <property type="entry name" value="PR DOMAIN ZINC FINGER PROTEIN"/>
    <property type="match status" value="1"/>
</dbReference>
<evidence type="ECO:0000256" key="2">
    <source>
        <dbReference type="ARBA" id="ARBA00022723"/>
    </source>
</evidence>
<evidence type="ECO:0000256" key="5">
    <source>
        <dbReference type="ARBA" id="ARBA00022833"/>
    </source>
</evidence>
<dbReference type="PANTHER" id="PTHR16515:SF49">
    <property type="entry name" value="GASTRULA ZINC FINGER PROTEIN XLCGF49.1-LIKE-RELATED"/>
    <property type="match status" value="1"/>
</dbReference>
<keyword evidence="8" id="KW-0804">Transcription</keyword>
<dbReference type="Proteomes" id="UP001152795">
    <property type="component" value="Unassembled WGS sequence"/>
</dbReference>
<keyword evidence="2" id="KW-0479">Metal-binding</keyword>
<comment type="subcellular location">
    <subcellularLocation>
        <location evidence="1">Nucleus</location>
    </subcellularLocation>
</comment>
<dbReference type="PROSITE" id="PS50157">
    <property type="entry name" value="ZINC_FINGER_C2H2_2"/>
    <property type="match status" value="4"/>
</dbReference>
<dbReference type="FunFam" id="3.30.160.60:FF:001498">
    <property type="entry name" value="Zinc finger protein 404"/>
    <property type="match status" value="1"/>
</dbReference>
<keyword evidence="11" id="KW-1185">Reference proteome</keyword>
<dbReference type="PROSITE" id="PS00028">
    <property type="entry name" value="ZINC_FINGER_C2H2_1"/>
    <property type="match status" value="4"/>
</dbReference>
<accession>A0A7D9J921</accession>
<evidence type="ECO:0000313" key="10">
    <source>
        <dbReference type="EMBL" id="CAB4024461.1"/>
    </source>
</evidence>
<dbReference type="Pfam" id="PF13912">
    <property type="entry name" value="zf-C2H2_6"/>
    <property type="match status" value="2"/>
</dbReference>
<dbReference type="FunFam" id="3.30.160.60:FF:000030">
    <property type="entry name" value="Zinc finger protein 628"/>
    <property type="match status" value="1"/>
</dbReference>
<protein>
    <submittedName>
        <fullName evidence="10">Zinc finger 271-like</fullName>
    </submittedName>
</protein>
<gene>
    <name evidence="10" type="ORF">PACLA_8A044461</name>
</gene>
<dbReference type="GO" id="GO:0010468">
    <property type="term" value="P:regulation of gene expression"/>
    <property type="evidence" value="ECO:0007669"/>
    <property type="project" value="TreeGrafter"/>
</dbReference>
<keyword evidence="7" id="KW-0238">DNA-binding</keyword>
<dbReference type="EMBL" id="CACRXK020013048">
    <property type="protein sequence ID" value="CAB4024461.1"/>
    <property type="molecule type" value="Genomic_DNA"/>
</dbReference>
<evidence type="ECO:0000256" key="3">
    <source>
        <dbReference type="ARBA" id="ARBA00022737"/>
    </source>
</evidence>
<dbReference type="SMART" id="SM00355">
    <property type="entry name" value="ZnF_C2H2"/>
    <property type="match status" value="4"/>
</dbReference>
<keyword evidence="6" id="KW-0805">Transcription regulation</keyword>
<keyword evidence="9" id="KW-0539">Nucleus</keyword>
<reference evidence="10" key="1">
    <citation type="submission" date="2020-04" db="EMBL/GenBank/DDBJ databases">
        <authorList>
            <person name="Alioto T."/>
            <person name="Alioto T."/>
            <person name="Gomez Garrido J."/>
        </authorList>
    </citation>
    <scope>NUCLEOTIDE SEQUENCE</scope>
    <source>
        <strain evidence="10">A484AB</strain>
    </source>
</reference>
<dbReference type="AlphaFoldDB" id="A0A7D9J921"/>